<comment type="caution">
    <text evidence="7">The sequence shown here is derived from an EMBL/GenBank/DDBJ whole genome shotgun (WGS) entry which is preliminary data.</text>
</comment>
<proteinExistence type="predicted"/>
<comment type="subcellular location">
    <subcellularLocation>
        <location evidence="1">Cell membrane</location>
        <topology evidence="1">Multi-pass membrane protein</topology>
    </subcellularLocation>
</comment>
<evidence type="ECO:0000256" key="6">
    <source>
        <dbReference type="SAM" id="Phobius"/>
    </source>
</evidence>
<feature type="transmembrane region" description="Helical" evidence="6">
    <location>
        <begin position="432"/>
        <end position="449"/>
    </location>
</feature>
<feature type="transmembrane region" description="Helical" evidence="6">
    <location>
        <begin position="288"/>
        <end position="308"/>
    </location>
</feature>
<feature type="transmembrane region" description="Helical" evidence="6">
    <location>
        <begin position="208"/>
        <end position="229"/>
    </location>
</feature>
<feature type="transmembrane region" description="Helical" evidence="6">
    <location>
        <begin position="140"/>
        <end position="158"/>
    </location>
</feature>
<reference evidence="7" key="1">
    <citation type="submission" date="2023-07" db="EMBL/GenBank/DDBJ databases">
        <title>Wenyingzhuangia sp. chi5 genome sequencing and assembly.</title>
        <authorList>
            <person name="Park S."/>
        </authorList>
    </citation>
    <scope>NUCLEOTIDE SEQUENCE</scope>
    <source>
        <strain evidence="7">Chi5</strain>
    </source>
</reference>
<feature type="transmembrane region" description="Helical" evidence="6">
    <location>
        <begin position="380"/>
        <end position="398"/>
    </location>
</feature>
<name>A0ABT8VNV4_9FLAO</name>
<feature type="transmembrane region" description="Helical" evidence="6">
    <location>
        <begin position="249"/>
        <end position="267"/>
    </location>
</feature>
<keyword evidence="8" id="KW-1185">Reference proteome</keyword>
<feature type="transmembrane region" description="Helical" evidence="6">
    <location>
        <begin position="410"/>
        <end position="426"/>
    </location>
</feature>
<evidence type="ECO:0000256" key="1">
    <source>
        <dbReference type="ARBA" id="ARBA00004651"/>
    </source>
</evidence>
<keyword evidence="2" id="KW-1003">Cell membrane</keyword>
<evidence type="ECO:0000256" key="2">
    <source>
        <dbReference type="ARBA" id="ARBA00022475"/>
    </source>
</evidence>
<dbReference type="EMBL" id="JAUMIT010000001">
    <property type="protein sequence ID" value="MDO3693650.1"/>
    <property type="molecule type" value="Genomic_DNA"/>
</dbReference>
<sequence length="461" mass="53206">MGLKKDLLRVSGANLVVMLSSIVNGIVLPYVLSIGSFSELKTYTLYASFIGFLHLGFVDGLNIKYGGKTREDIDKVEFNSFHNFFITFQLIILSLFVGIGLIINNNIILLLGLAILPINLQSFFLYYFQAIGEFKEYSKTTILVPLINLVLTLILVFIEVVDYRVYIISTIISYLISILFLERNYRIYSNFSFVIDKKSLALKGSFKLYKAIFMSGFFIMLGNVLFTMFFDIGKWGAKFLTNNEGFAKYSLGISLIGFVMIFIGAINKTFYPYISRNNKVEQILKYKNILYIISSFSLAGFFFLQIIIKTFLPKYIDSLPITAVLMTSIPGMMIIKSIYINLYKVQKKEKKFLYDTLIYLMFAVLLNIILYFYLESLISIAIASVISIYIWTIFPISCFKIKKEEVSKEVLYLISILSLFWFVYMIHHTLFIKITVLTISMLFINIIFFKKLIFNILNIKV</sequence>
<gene>
    <name evidence="7" type="ORF">QVZ41_02150</name>
</gene>
<dbReference type="Proteomes" id="UP001168642">
    <property type="component" value="Unassembled WGS sequence"/>
</dbReference>
<evidence type="ECO:0000313" key="8">
    <source>
        <dbReference type="Proteomes" id="UP001168642"/>
    </source>
</evidence>
<accession>A0ABT8VNV4</accession>
<feature type="transmembrane region" description="Helical" evidence="6">
    <location>
        <begin position="352"/>
        <end position="374"/>
    </location>
</feature>
<evidence type="ECO:0000256" key="3">
    <source>
        <dbReference type="ARBA" id="ARBA00022692"/>
    </source>
</evidence>
<feature type="transmembrane region" description="Helical" evidence="6">
    <location>
        <begin position="84"/>
        <end position="103"/>
    </location>
</feature>
<dbReference type="InterPro" id="IPR050833">
    <property type="entry name" value="Poly_Biosynth_Transport"/>
</dbReference>
<dbReference type="RefSeq" id="WP_302882902.1">
    <property type="nucleotide sequence ID" value="NZ_JAUMIT010000001.1"/>
</dbReference>
<dbReference type="PANTHER" id="PTHR30250">
    <property type="entry name" value="PST FAMILY PREDICTED COLANIC ACID TRANSPORTER"/>
    <property type="match status" value="1"/>
</dbReference>
<keyword evidence="5 6" id="KW-0472">Membrane</keyword>
<evidence type="ECO:0000256" key="5">
    <source>
        <dbReference type="ARBA" id="ARBA00023136"/>
    </source>
</evidence>
<organism evidence="7 8">
    <name type="scientific">Wenyingzhuangia gilva</name>
    <dbReference type="NCBI Taxonomy" id="3057677"/>
    <lineage>
        <taxon>Bacteria</taxon>
        <taxon>Pseudomonadati</taxon>
        <taxon>Bacteroidota</taxon>
        <taxon>Flavobacteriia</taxon>
        <taxon>Flavobacteriales</taxon>
        <taxon>Flavobacteriaceae</taxon>
        <taxon>Wenyingzhuangia</taxon>
    </lineage>
</organism>
<feature type="transmembrane region" description="Helical" evidence="6">
    <location>
        <begin position="43"/>
        <end position="63"/>
    </location>
</feature>
<evidence type="ECO:0008006" key="9">
    <source>
        <dbReference type="Google" id="ProtNLM"/>
    </source>
</evidence>
<evidence type="ECO:0000313" key="7">
    <source>
        <dbReference type="EMBL" id="MDO3693650.1"/>
    </source>
</evidence>
<feature type="transmembrane region" description="Helical" evidence="6">
    <location>
        <begin position="164"/>
        <end position="181"/>
    </location>
</feature>
<feature type="transmembrane region" description="Helical" evidence="6">
    <location>
        <begin position="12"/>
        <end position="31"/>
    </location>
</feature>
<keyword evidence="3 6" id="KW-0812">Transmembrane</keyword>
<evidence type="ECO:0000256" key="4">
    <source>
        <dbReference type="ARBA" id="ARBA00022989"/>
    </source>
</evidence>
<dbReference type="PANTHER" id="PTHR30250:SF11">
    <property type="entry name" value="O-ANTIGEN TRANSPORTER-RELATED"/>
    <property type="match status" value="1"/>
</dbReference>
<feature type="transmembrane region" description="Helical" evidence="6">
    <location>
        <begin position="109"/>
        <end position="128"/>
    </location>
</feature>
<feature type="transmembrane region" description="Helical" evidence="6">
    <location>
        <begin position="320"/>
        <end position="340"/>
    </location>
</feature>
<protein>
    <recommendedName>
        <fullName evidence="9">O-antigen/teichoic acid export membrane protein</fullName>
    </recommendedName>
</protein>
<keyword evidence="4 6" id="KW-1133">Transmembrane helix</keyword>